<sequence>MERKKYLEF</sequence>
<name>A0A0A9ECH5_ARUDO</name>
<evidence type="ECO:0000313" key="1">
    <source>
        <dbReference type="EMBL" id="JAD97756.1"/>
    </source>
</evidence>
<organism evidence="1">
    <name type="scientific">Arundo donax</name>
    <name type="common">Giant reed</name>
    <name type="synonym">Donax arundinaceus</name>
    <dbReference type="NCBI Taxonomy" id="35708"/>
    <lineage>
        <taxon>Eukaryota</taxon>
        <taxon>Viridiplantae</taxon>
        <taxon>Streptophyta</taxon>
        <taxon>Embryophyta</taxon>
        <taxon>Tracheophyta</taxon>
        <taxon>Spermatophyta</taxon>
        <taxon>Magnoliopsida</taxon>
        <taxon>Liliopsida</taxon>
        <taxon>Poales</taxon>
        <taxon>Poaceae</taxon>
        <taxon>PACMAD clade</taxon>
        <taxon>Arundinoideae</taxon>
        <taxon>Arundineae</taxon>
        <taxon>Arundo</taxon>
    </lineage>
</organism>
<reference evidence="1" key="2">
    <citation type="journal article" date="2015" name="Data Brief">
        <title>Shoot transcriptome of the giant reed, Arundo donax.</title>
        <authorList>
            <person name="Barrero R.A."/>
            <person name="Guerrero F.D."/>
            <person name="Moolhuijzen P."/>
            <person name="Goolsby J.A."/>
            <person name="Tidwell J."/>
            <person name="Bellgard S.E."/>
            <person name="Bellgard M.I."/>
        </authorList>
    </citation>
    <scope>NUCLEOTIDE SEQUENCE</scope>
    <source>
        <tissue evidence="1">Shoot tissue taken approximately 20 cm above the soil surface</tissue>
    </source>
</reference>
<proteinExistence type="predicted"/>
<protein>
    <submittedName>
        <fullName evidence="1">Uncharacterized protein</fullName>
    </submittedName>
</protein>
<reference evidence="1" key="1">
    <citation type="submission" date="2014-09" db="EMBL/GenBank/DDBJ databases">
        <authorList>
            <person name="Magalhaes I.L.F."/>
            <person name="Oliveira U."/>
            <person name="Santos F.R."/>
            <person name="Vidigal T.H.D.A."/>
            <person name="Brescovit A.D."/>
            <person name="Santos A.J."/>
        </authorList>
    </citation>
    <scope>NUCLEOTIDE SEQUENCE</scope>
    <source>
        <tissue evidence="1">Shoot tissue taken approximately 20 cm above the soil surface</tissue>
    </source>
</reference>
<dbReference type="EMBL" id="GBRH01200139">
    <property type="protein sequence ID" value="JAD97756.1"/>
    <property type="molecule type" value="Transcribed_RNA"/>
</dbReference>
<accession>A0A0A9ECH5</accession>